<name>A0ABR2EDL3_9ROSI</name>
<dbReference type="Proteomes" id="UP001472677">
    <property type="component" value="Unassembled WGS sequence"/>
</dbReference>
<evidence type="ECO:0000313" key="3">
    <source>
        <dbReference type="Proteomes" id="UP001472677"/>
    </source>
</evidence>
<gene>
    <name evidence="2" type="ORF">V6N12_009821</name>
</gene>
<comment type="caution">
    <text evidence="2">The sequence shown here is derived from an EMBL/GenBank/DDBJ whole genome shotgun (WGS) entry which is preliminary data.</text>
</comment>
<accession>A0ABR2EDL3</accession>
<protein>
    <submittedName>
        <fullName evidence="2">Uncharacterized protein</fullName>
    </submittedName>
</protein>
<feature type="region of interest" description="Disordered" evidence="1">
    <location>
        <begin position="1"/>
        <end position="26"/>
    </location>
</feature>
<organism evidence="2 3">
    <name type="scientific">Hibiscus sabdariffa</name>
    <name type="common">roselle</name>
    <dbReference type="NCBI Taxonomy" id="183260"/>
    <lineage>
        <taxon>Eukaryota</taxon>
        <taxon>Viridiplantae</taxon>
        <taxon>Streptophyta</taxon>
        <taxon>Embryophyta</taxon>
        <taxon>Tracheophyta</taxon>
        <taxon>Spermatophyta</taxon>
        <taxon>Magnoliopsida</taxon>
        <taxon>eudicotyledons</taxon>
        <taxon>Gunneridae</taxon>
        <taxon>Pentapetalae</taxon>
        <taxon>rosids</taxon>
        <taxon>malvids</taxon>
        <taxon>Malvales</taxon>
        <taxon>Malvaceae</taxon>
        <taxon>Malvoideae</taxon>
        <taxon>Hibiscus</taxon>
    </lineage>
</organism>
<proteinExistence type="predicted"/>
<sequence length="67" mass="7134">MGPHGLEGNKFEPRSSGAGLAELESNRNRVADGGKILQLTWTRGGDKNGAYVQLAASRYNEDMGAGR</sequence>
<reference evidence="2 3" key="1">
    <citation type="journal article" date="2024" name="G3 (Bethesda)">
        <title>Genome assembly of Hibiscus sabdariffa L. provides insights into metabolisms of medicinal natural products.</title>
        <authorList>
            <person name="Kim T."/>
        </authorList>
    </citation>
    <scope>NUCLEOTIDE SEQUENCE [LARGE SCALE GENOMIC DNA]</scope>
    <source>
        <strain evidence="2">TK-2024</strain>
        <tissue evidence="2">Old leaves</tissue>
    </source>
</reference>
<keyword evidence="3" id="KW-1185">Reference proteome</keyword>
<dbReference type="EMBL" id="JBBPBM010000016">
    <property type="protein sequence ID" value="KAK8557592.1"/>
    <property type="molecule type" value="Genomic_DNA"/>
</dbReference>
<evidence type="ECO:0000256" key="1">
    <source>
        <dbReference type="SAM" id="MobiDB-lite"/>
    </source>
</evidence>
<evidence type="ECO:0000313" key="2">
    <source>
        <dbReference type="EMBL" id="KAK8557592.1"/>
    </source>
</evidence>